<sequence>MRIIWNLKLAAAAAVMAGLVAVLGSHTASAAPLSPAAIVAPAGVTPDVEQVQYYGYGRRYYRPRYGFAPRYGFGPRYGYGRGYYAPRRFYGPRYYAPRRFYRY</sequence>
<dbReference type="RefSeq" id="WP_244613624.1">
    <property type="nucleotide sequence ID" value="NZ_BJNF01000016.1"/>
</dbReference>
<accession>A0A4Y3WA11</accession>
<comment type="caution">
    <text evidence="2">The sequence shown here is derived from an EMBL/GenBank/DDBJ whole genome shotgun (WGS) entry which is preliminary data.</text>
</comment>
<gene>
    <name evidence="2" type="ORF">NWI01_06110</name>
</gene>
<dbReference type="Proteomes" id="UP000318825">
    <property type="component" value="Unassembled WGS sequence"/>
</dbReference>
<name>A0A4Y3WA11_NITWI</name>
<dbReference type="EMBL" id="BJNF01000016">
    <property type="protein sequence ID" value="GEC14719.1"/>
    <property type="molecule type" value="Genomic_DNA"/>
</dbReference>
<evidence type="ECO:0000313" key="2">
    <source>
        <dbReference type="EMBL" id="GEC14719.1"/>
    </source>
</evidence>
<dbReference type="AlphaFoldDB" id="A0A4Y3WA11"/>
<evidence type="ECO:0000256" key="1">
    <source>
        <dbReference type="SAM" id="SignalP"/>
    </source>
</evidence>
<proteinExistence type="predicted"/>
<feature type="chain" id="PRO_5021487108" evidence="1">
    <location>
        <begin position="31"/>
        <end position="103"/>
    </location>
</feature>
<protein>
    <submittedName>
        <fullName evidence="2">Uncharacterized protein</fullName>
    </submittedName>
</protein>
<evidence type="ECO:0000313" key="3">
    <source>
        <dbReference type="Proteomes" id="UP000318825"/>
    </source>
</evidence>
<keyword evidence="1" id="KW-0732">Signal</keyword>
<reference evidence="2 3" key="1">
    <citation type="submission" date="2019-06" db="EMBL/GenBank/DDBJ databases">
        <title>Whole genome shotgun sequence of Nitrobacter winogradskyi NBRC 14297.</title>
        <authorList>
            <person name="Hosoyama A."/>
            <person name="Uohara A."/>
            <person name="Ohji S."/>
            <person name="Ichikawa N."/>
        </authorList>
    </citation>
    <scope>NUCLEOTIDE SEQUENCE [LARGE SCALE GENOMIC DNA]</scope>
    <source>
        <strain evidence="2 3">NBRC 14297</strain>
    </source>
</reference>
<feature type="signal peptide" evidence="1">
    <location>
        <begin position="1"/>
        <end position="30"/>
    </location>
</feature>
<organism evidence="2 3">
    <name type="scientific">Nitrobacter winogradskyi</name>
    <name type="common">Nitrobacter agilis</name>
    <dbReference type="NCBI Taxonomy" id="913"/>
    <lineage>
        <taxon>Bacteria</taxon>
        <taxon>Pseudomonadati</taxon>
        <taxon>Pseudomonadota</taxon>
        <taxon>Alphaproteobacteria</taxon>
        <taxon>Hyphomicrobiales</taxon>
        <taxon>Nitrobacteraceae</taxon>
        <taxon>Nitrobacter</taxon>
    </lineage>
</organism>